<sequence>MATGRGYLGFCGMKEQAAHRTALAASDKVPFVSEGITEDIARIESDWLDGKSGRRGDEAGPISVTGPIEMVMMHDELDAGEFVGVGLPIAAAMGTATYSAGEGVNQITLAESPAESLTVAFEKTVSVHEIVGTQFKGFVITGATGGDFRCTLDCVSYDYDMTPANTSGDLSSLPTVIPPRWLFGDVQFRMATDFSDILAAGDLVSISSFTLNYGAGMSDPEWATPLNSVSDPYGTDANRSMKSERNDFRDITVEITVPRYTANTWKTAHQADSPIQAWMQISASGTRRAWMYFPYMKITNIGQPIAGPGFIVETITLKCFRGEVYNAGAGNTVQVFTDTSTLITQEFAIETDNDRSAAIIT</sequence>
<gene>
    <name evidence="1" type="ORF">ENH87_01930</name>
</gene>
<comment type="caution">
    <text evidence="1">The sequence shown here is derived from an EMBL/GenBank/DDBJ whole genome shotgun (WGS) entry which is preliminary data.</text>
</comment>
<dbReference type="Proteomes" id="UP000886191">
    <property type="component" value="Unassembled WGS sequence"/>
</dbReference>
<dbReference type="Pfam" id="PF18906">
    <property type="entry name" value="Phage_tube_2"/>
    <property type="match status" value="1"/>
</dbReference>
<protein>
    <recommendedName>
        <fullName evidence="2">Phage tail protein</fullName>
    </recommendedName>
</protein>
<evidence type="ECO:0008006" key="2">
    <source>
        <dbReference type="Google" id="ProtNLM"/>
    </source>
</evidence>
<organism evidence="1">
    <name type="scientific">Pricia antarctica</name>
    <dbReference type="NCBI Taxonomy" id="641691"/>
    <lineage>
        <taxon>Bacteria</taxon>
        <taxon>Pseudomonadati</taxon>
        <taxon>Bacteroidota</taxon>
        <taxon>Flavobacteriia</taxon>
        <taxon>Flavobacteriales</taxon>
        <taxon>Flavobacteriaceae</taxon>
        <taxon>Pricia</taxon>
    </lineage>
</organism>
<name>A0A831QM83_9FLAO</name>
<evidence type="ECO:0000313" key="1">
    <source>
        <dbReference type="EMBL" id="HEA19660.1"/>
    </source>
</evidence>
<dbReference type="AlphaFoldDB" id="A0A831QM83"/>
<reference evidence="1" key="1">
    <citation type="journal article" date="2020" name="mSystems">
        <title>Genome- and Community-Level Interaction Insights into Carbon Utilization and Element Cycling Functions of Hydrothermarchaeota in Hydrothermal Sediment.</title>
        <authorList>
            <person name="Zhou Z."/>
            <person name="Liu Y."/>
            <person name="Xu W."/>
            <person name="Pan J."/>
            <person name="Luo Z.H."/>
            <person name="Li M."/>
        </authorList>
    </citation>
    <scope>NUCLEOTIDE SEQUENCE [LARGE SCALE GENOMIC DNA]</scope>
    <source>
        <strain evidence="1">HyVt-345</strain>
    </source>
</reference>
<dbReference type="EMBL" id="DRGL01000013">
    <property type="protein sequence ID" value="HEA19660.1"/>
    <property type="molecule type" value="Genomic_DNA"/>
</dbReference>
<accession>A0A831QM83</accession>
<proteinExistence type="predicted"/>
<dbReference type="InterPro" id="IPR044000">
    <property type="entry name" value="Phage_tube_2"/>
</dbReference>